<dbReference type="GO" id="GO:0000703">
    <property type="term" value="F:oxidized pyrimidine nucleobase lesion DNA N-glycosylase activity"/>
    <property type="evidence" value="ECO:0007669"/>
    <property type="project" value="TreeGrafter"/>
</dbReference>
<reference evidence="7" key="1">
    <citation type="submission" date="2023-07" db="EMBL/GenBank/DDBJ databases">
        <title>draft genome sequence of fig (Ficus carica).</title>
        <authorList>
            <person name="Takahashi T."/>
            <person name="Nishimura K."/>
        </authorList>
    </citation>
    <scope>NUCLEOTIDE SEQUENCE</scope>
</reference>
<evidence type="ECO:0000256" key="1">
    <source>
        <dbReference type="ARBA" id="ARBA00022763"/>
    </source>
</evidence>
<keyword evidence="1" id="KW-0227">DNA damage</keyword>
<dbReference type="SMART" id="SM00478">
    <property type="entry name" value="ENDO3c"/>
    <property type="match status" value="1"/>
</dbReference>
<evidence type="ECO:0000313" key="7">
    <source>
        <dbReference type="EMBL" id="GMN59412.1"/>
    </source>
</evidence>
<dbReference type="Pfam" id="PF00633">
    <property type="entry name" value="HHH"/>
    <property type="match status" value="1"/>
</dbReference>
<dbReference type="Proteomes" id="UP001187192">
    <property type="component" value="Unassembled WGS sequence"/>
</dbReference>
<accession>A0AA88DPY0</accession>
<dbReference type="GO" id="GO:0042644">
    <property type="term" value="C:chloroplast nucleoid"/>
    <property type="evidence" value="ECO:0007669"/>
    <property type="project" value="TreeGrafter"/>
</dbReference>
<dbReference type="PANTHER" id="PTHR43286">
    <property type="entry name" value="ENDONUCLEASE III-LIKE PROTEIN 1"/>
    <property type="match status" value="1"/>
</dbReference>
<dbReference type="InterPro" id="IPR000445">
    <property type="entry name" value="HhH_motif"/>
</dbReference>
<keyword evidence="2" id="KW-0378">Hydrolase</keyword>
<protein>
    <recommendedName>
        <fullName evidence="6">HhH-GPD domain-containing protein</fullName>
    </recommendedName>
</protein>
<keyword evidence="8" id="KW-1185">Reference proteome</keyword>
<name>A0AA88DPY0_FICCA</name>
<feature type="domain" description="HhH-GPD" evidence="6">
    <location>
        <begin position="1"/>
        <end position="125"/>
    </location>
</feature>
<sequence length="154" mass="17747">MLTEFLLNSGAIQRLLQNDLLTAEAIDKGDEEKMKTLIYPVGLYVRKAKYMKKLAPICLNKYNGDIPSTLDELLKLPGIGPKMAHYVRYECCLERRSRHMCGYSRAPHQQSTWMGVTAGHKTGRTVRRKGYGVKEKETRESKRVENLNREEDEQ</sequence>
<feature type="region of interest" description="Disordered" evidence="5">
    <location>
        <begin position="128"/>
        <end position="154"/>
    </location>
</feature>
<evidence type="ECO:0000256" key="4">
    <source>
        <dbReference type="ARBA" id="ARBA00023295"/>
    </source>
</evidence>
<evidence type="ECO:0000313" key="8">
    <source>
        <dbReference type="Proteomes" id="UP001187192"/>
    </source>
</evidence>
<dbReference type="InterPro" id="IPR003265">
    <property type="entry name" value="HhH-GPD_domain"/>
</dbReference>
<dbReference type="Gene3D" id="1.10.340.30">
    <property type="entry name" value="Hypothetical protein, domain 2"/>
    <property type="match status" value="1"/>
</dbReference>
<dbReference type="GO" id="GO:0006289">
    <property type="term" value="P:nucleotide-excision repair"/>
    <property type="evidence" value="ECO:0007669"/>
    <property type="project" value="TreeGrafter"/>
</dbReference>
<keyword evidence="4" id="KW-0326">Glycosidase</keyword>
<gene>
    <name evidence="7" type="ORF">TIFTF001_028511</name>
</gene>
<dbReference type="GO" id="GO:0005634">
    <property type="term" value="C:nucleus"/>
    <property type="evidence" value="ECO:0007669"/>
    <property type="project" value="TreeGrafter"/>
</dbReference>
<dbReference type="AlphaFoldDB" id="A0AA88DPY0"/>
<dbReference type="GO" id="GO:0003906">
    <property type="term" value="F:DNA-(apurinic or apyrimidinic site) endonuclease activity"/>
    <property type="evidence" value="ECO:0007669"/>
    <property type="project" value="TreeGrafter"/>
</dbReference>
<dbReference type="EMBL" id="BTGU01000087">
    <property type="protein sequence ID" value="GMN59412.1"/>
    <property type="molecule type" value="Genomic_DNA"/>
</dbReference>
<dbReference type="CDD" id="cd00056">
    <property type="entry name" value="ENDO3c"/>
    <property type="match status" value="1"/>
</dbReference>
<proteinExistence type="predicted"/>
<dbReference type="GO" id="GO:0006285">
    <property type="term" value="P:base-excision repair, AP site formation"/>
    <property type="evidence" value="ECO:0007669"/>
    <property type="project" value="TreeGrafter"/>
</dbReference>
<dbReference type="SUPFAM" id="SSF48150">
    <property type="entry name" value="DNA-glycosylase"/>
    <property type="match status" value="1"/>
</dbReference>
<evidence type="ECO:0000259" key="6">
    <source>
        <dbReference type="SMART" id="SM00478"/>
    </source>
</evidence>
<dbReference type="InterPro" id="IPR011257">
    <property type="entry name" value="DNA_glycosylase"/>
</dbReference>
<keyword evidence="3" id="KW-0234">DNA repair</keyword>
<feature type="compositionally biased region" description="Basic and acidic residues" evidence="5">
    <location>
        <begin position="132"/>
        <end position="154"/>
    </location>
</feature>
<organism evidence="7 8">
    <name type="scientific">Ficus carica</name>
    <name type="common">Common fig</name>
    <dbReference type="NCBI Taxonomy" id="3494"/>
    <lineage>
        <taxon>Eukaryota</taxon>
        <taxon>Viridiplantae</taxon>
        <taxon>Streptophyta</taxon>
        <taxon>Embryophyta</taxon>
        <taxon>Tracheophyta</taxon>
        <taxon>Spermatophyta</taxon>
        <taxon>Magnoliopsida</taxon>
        <taxon>eudicotyledons</taxon>
        <taxon>Gunneridae</taxon>
        <taxon>Pentapetalae</taxon>
        <taxon>rosids</taxon>
        <taxon>fabids</taxon>
        <taxon>Rosales</taxon>
        <taxon>Moraceae</taxon>
        <taxon>Ficeae</taxon>
        <taxon>Ficus</taxon>
    </lineage>
</organism>
<dbReference type="Pfam" id="PF00730">
    <property type="entry name" value="HhH-GPD"/>
    <property type="match status" value="1"/>
</dbReference>
<comment type="caution">
    <text evidence="7">The sequence shown here is derived from an EMBL/GenBank/DDBJ whole genome shotgun (WGS) entry which is preliminary data.</text>
</comment>
<dbReference type="PANTHER" id="PTHR43286:SF1">
    <property type="entry name" value="ENDONUCLEASE III-LIKE PROTEIN 1"/>
    <property type="match status" value="1"/>
</dbReference>
<evidence type="ECO:0000256" key="2">
    <source>
        <dbReference type="ARBA" id="ARBA00022801"/>
    </source>
</evidence>
<dbReference type="GO" id="GO:0003677">
    <property type="term" value="F:DNA binding"/>
    <property type="evidence" value="ECO:0007669"/>
    <property type="project" value="InterPro"/>
</dbReference>
<evidence type="ECO:0000256" key="5">
    <source>
        <dbReference type="SAM" id="MobiDB-lite"/>
    </source>
</evidence>
<evidence type="ECO:0000256" key="3">
    <source>
        <dbReference type="ARBA" id="ARBA00023204"/>
    </source>
</evidence>